<evidence type="ECO:0000313" key="2">
    <source>
        <dbReference type="Proteomes" id="UP000237105"/>
    </source>
</evidence>
<gene>
    <name evidence="1" type="ORF">PanWU01x14_305100</name>
</gene>
<proteinExistence type="predicted"/>
<reference evidence="2" key="1">
    <citation type="submission" date="2016-06" db="EMBL/GenBank/DDBJ databases">
        <title>Parallel loss of symbiosis genes in relatives of nitrogen-fixing non-legume Parasponia.</title>
        <authorList>
            <person name="Van Velzen R."/>
            <person name="Holmer R."/>
            <person name="Bu F."/>
            <person name="Rutten L."/>
            <person name="Van Zeijl A."/>
            <person name="Liu W."/>
            <person name="Santuari L."/>
            <person name="Cao Q."/>
            <person name="Sharma T."/>
            <person name="Shen D."/>
            <person name="Roswanjaya Y."/>
            <person name="Wardhani T."/>
            <person name="Kalhor M.S."/>
            <person name="Jansen J."/>
            <person name="Van den Hoogen J."/>
            <person name="Gungor B."/>
            <person name="Hartog M."/>
            <person name="Hontelez J."/>
            <person name="Verver J."/>
            <person name="Yang W.-C."/>
            <person name="Schijlen E."/>
            <person name="Repin R."/>
            <person name="Schilthuizen M."/>
            <person name="Schranz E."/>
            <person name="Heidstra R."/>
            <person name="Miyata K."/>
            <person name="Fedorova E."/>
            <person name="Kohlen W."/>
            <person name="Bisseling T."/>
            <person name="Smit S."/>
            <person name="Geurts R."/>
        </authorList>
    </citation>
    <scope>NUCLEOTIDE SEQUENCE [LARGE SCALE GENOMIC DNA]</scope>
    <source>
        <strain evidence="2">cv. WU1-14</strain>
    </source>
</reference>
<keyword evidence="2" id="KW-1185">Reference proteome</keyword>
<dbReference type="EMBL" id="JXTB01000466">
    <property type="protein sequence ID" value="PON39440.1"/>
    <property type="molecule type" value="Genomic_DNA"/>
</dbReference>
<dbReference type="Proteomes" id="UP000237105">
    <property type="component" value="Unassembled WGS sequence"/>
</dbReference>
<dbReference type="AlphaFoldDB" id="A0A2P5ASB7"/>
<organism evidence="1 2">
    <name type="scientific">Parasponia andersonii</name>
    <name type="common">Sponia andersonii</name>
    <dbReference type="NCBI Taxonomy" id="3476"/>
    <lineage>
        <taxon>Eukaryota</taxon>
        <taxon>Viridiplantae</taxon>
        <taxon>Streptophyta</taxon>
        <taxon>Embryophyta</taxon>
        <taxon>Tracheophyta</taxon>
        <taxon>Spermatophyta</taxon>
        <taxon>Magnoliopsida</taxon>
        <taxon>eudicotyledons</taxon>
        <taxon>Gunneridae</taxon>
        <taxon>Pentapetalae</taxon>
        <taxon>rosids</taxon>
        <taxon>fabids</taxon>
        <taxon>Rosales</taxon>
        <taxon>Cannabaceae</taxon>
        <taxon>Parasponia</taxon>
    </lineage>
</organism>
<accession>A0A2P5ASB7</accession>
<comment type="caution">
    <text evidence="1">The sequence shown here is derived from an EMBL/GenBank/DDBJ whole genome shotgun (WGS) entry which is preliminary data.</text>
</comment>
<evidence type="ECO:0000313" key="1">
    <source>
        <dbReference type="EMBL" id="PON39440.1"/>
    </source>
</evidence>
<name>A0A2P5ASB7_PARAD</name>
<sequence length="85" mass="9424">MLFNGTKQELLRLEVPLNDFRGVASFHDCNNGCLSPTIKDIRERNGNPANVPFPSASSTDCSGLACLHEPRPCPSQIRPNWTLRT</sequence>
<protein>
    <submittedName>
        <fullName evidence="1">Uncharacterized protein</fullName>
    </submittedName>
</protein>